<gene>
    <name evidence="1" type="ORF">C484_13775</name>
</gene>
<organism evidence="1 2">
    <name type="scientific">Natrialba taiwanensis DSM 12281</name>
    <dbReference type="NCBI Taxonomy" id="1230458"/>
    <lineage>
        <taxon>Archaea</taxon>
        <taxon>Methanobacteriati</taxon>
        <taxon>Methanobacteriota</taxon>
        <taxon>Stenosarchaea group</taxon>
        <taxon>Halobacteria</taxon>
        <taxon>Halobacteriales</taxon>
        <taxon>Natrialbaceae</taxon>
        <taxon>Natrialba</taxon>
    </lineage>
</organism>
<evidence type="ECO:0000313" key="2">
    <source>
        <dbReference type="Proteomes" id="UP000011648"/>
    </source>
</evidence>
<dbReference type="RefSeq" id="WP_006826448.1">
    <property type="nucleotide sequence ID" value="NZ_AOIL01000049.1"/>
</dbReference>
<reference evidence="1 2" key="1">
    <citation type="journal article" date="2014" name="PLoS Genet.">
        <title>Phylogenetically driven sequencing of extremely halophilic archaea reveals strategies for static and dynamic osmo-response.</title>
        <authorList>
            <person name="Becker E.A."/>
            <person name="Seitzer P.M."/>
            <person name="Tritt A."/>
            <person name="Larsen D."/>
            <person name="Krusor M."/>
            <person name="Yao A.I."/>
            <person name="Wu D."/>
            <person name="Madern D."/>
            <person name="Eisen J.A."/>
            <person name="Darling A.E."/>
            <person name="Facciotti M.T."/>
        </authorList>
    </citation>
    <scope>NUCLEOTIDE SEQUENCE [LARGE SCALE GENOMIC DNA]</scope>
    <source>
        <strain evidence="1 2">DSM 12281</strain>
    </source>
</reference>
<evidence type="ECO:0000313" key="1">
    <source>
        <dbReference type="EMBL" id="ELY89368.1"/>
    </source>
</evidence>
<dbReference type="OrthoDB" id="260809at2157"/>
<accession>L9ZW25</accession>
<dbReference type="AlphaFoldDB" id="L9ZW25"/>
<name>L9ZW25_9EURY</name>
<keyword evidence="2" id="KW-1185">Reference proteome</keyword>
<dbReference type="Proteomes" id="UP000011648">
    <property type="component" value="Unassembled WGS sequence"/>
</dbReference>
<dbReference type="EMBL" id="AOIL01000049">
    <property type="protein sequence ID" value="ELY89368.1"/>
    <property type="molecule type" value="Genomic_DNA"/>
</dbReference>
<comment type="caution">
    <text evidence="1">The sequence shown here is derived from an EMBL/GenBank/DDBJ whole genome shotgun (WGS) entry which is preliminary data.</text>
</comment>
<proteinExistence type="predicted"/>
<dbReference type="STRING" id="1230458.C484_13775"/>
<sequence length="69" mass="7298">MTRKRIGQNTGNSGRVNLSGLELQKFGADVGDSVKVDIAESKSIAHAMVDNSNYGEFVIVSKPDSEGGD</sequence>
<protein>
    <submittedName>
        <fullName evidence="1">Uncharacterized protein</fullName>
    </submittedName>
</protein>